<sequence length="352" mass="39423">MKGYLQLENGMTFEGELFGKIQEKVIGEVVFNTSMTGYQEILTDPSYYGQIVTMTYPLIGNYGVNFDYEQSDSCKARGFIVKEVCYKPNNFNNEMTLPDYLESEDITALSGIDTRMLTKVLRNEGVMRGMITTHMMPKTKLIEILDEHDNSKSVFTVSTSNTYEIKGKKDAKHIVIYDYGIKTNIINMFKEKGLNLTIVPFDTKAEEVLKINPDAVFLSNGPGDPMDLPMCVEEIKKLIGKLPILGICLGHQLASLALGGTTKKLKFGHRGGNHSVKNLANERVFITSQNHGYVVDKLPKDVEVTYTHVNDGSIEGMRVRDKKIYTVQFHPEACPGPTDNGNVLDEILKVIE</sequence>
<evidence type="ECO:0000256" key="9">
    <source>
        <dbReference type="ARBA" id="ARBA00048816"/>
    </source>
</evidence>
<name>A0A3E3DVC0_9FIRM</name>
<comment type="catalytic activity">
    <reaction evidence="9 11">
        <text>hydrogencarbonate + L-glutamine + 2 ATP + H2O = carbamoyl phosphate + L-glutamate + 2 ADP + phosphate + 2 H(+)</text>
        <dbReference type="Rhea" id="RHEA:18633"/>
        <dbReference type="ChEBI" id="CHEBI:15377"/>
        <dbReference type="ChEBI" id="CHEBI:15378"/>
        <dbReference type="ChEBI" id="CHEBI:17544"/>
        <dbReference type="ChEBI" id="CHEBI:29985"/>
        <dbReference type="ChEBI" id="CHEBI:30616"/>
        <dbReference type="ChEBI" id="CHEBI:43474"/>
        <dbReference type="ChEBI" id="CHEBI:58228"/>
        <dbReference type="ChEBI" id="CHEBI:58359"/>
        <dbReference type="ChEBI" id="CHEBI:456216"/>
        <dbReference type="EC" id="6.3.5.5"/>
    </reaction>
</comment>
<proteinExistence type="inferred from homology"/>
<feature type="active site" description="Nucleophile" evidence="11">
    <location>
        <position position="248"/>
    </location>
</feature>
<dbReference type="AlphaFoldDB" id="A0A3E3DVC0"/>
<gene>
    <name evidence="11" type="primary">carA</name>
    <name evidence="13" type="ORF">DW687_10860</name>
</gene>
<dbReference type="GO" id="GO:0004088">
    <property type="term" value="F:carbamoyl-phosphate synthase (glutamine-hydrolyzing) activity"/>
    <property type="evidence" value="ECO:0007669"/>
    <property type="project" value="UniProtKB-UniRule"/>
</dbReference>
<evidence type="ECO:0000259" key="12">
    <source>
        <dbReference type="SMART" id="SM01097"/>
    </source>
</evidence>
<dbReference type="NCBIfam" id="TIGR01368">
    <property type="entry name" value="CPSaseIIsmall"/>
    <property type="match status" value="1"/>
</dbReference>
<dbReference type="PROSITE" id="PS51273">
    <property type="entry name" value="GATASE_TYPE_1"/>
    <property type="match status" value="1"/>
</dbReference>
<comment type="catalytic activity">
    <reaction evidence="10 11">
        <text>L-glutamine + H2O = L-glutamate + NH4(+)</text>
        <dbReference type="Rhea" id="RHEA:15889"/>
        <dbReference type="ChEBI" id="CHEBI:15377"/>
        <dbReference type="ChEBI" id="CHEBI:28938"/>
        <dbReference type="ChEBI" id="CHEBI:29985"/>
        <dbReference type="ChEBI" id="CHEBI:58359"/>
    </reaction>
</comment>
<dbReference type="Gene3D" id="3.40.50.880">
    <property type="match status" value="1"/>
</dbReference>
<comment type="pathway">
    <text evidence="1 11">Pyrimidine metabolism; UMP biosynthesis via de novo pathway; (S)-dihydroorotate from bicarbonate: step 1/3.</text>
</comment>
<evidence type="ECO:0000256" key="8">
    <source>
        <dbReference type="ARBA" id="ARBA00022975"/>
    </source>
</evidence>
<dbReference type="GO" id="GO:0044205">
    <property type="term" value="P:'de novo' UMP biosynthetic process"/>
    <property type="evidence" value="ECO:0007669"/>
    <property type="project" value="UniProtKB-UniRule"/>
</dbReference>
<evidence type="ECO:0000313" key="13">
    <source>
        <dbReference type="EMBL" id="RGD73234.1"/>
    </source>
</evidence>
<dbReference type="PRINTS" id="PR00099">
    <property type="entry name" value="CPSGATASE"/>
</dbReference>
<dbReference type="SMART" id="SM01097">
    <property type="entry name" value="CPSase_sm_chain"/>
    <property type="match status" value="1"/>
</dbReference>
<evidence type="ECO:0000256" key="4">
    <source>
        <dbReference type="ARBA" id="ARBA00022598"/>
    </source>
</evidence>
<evidence type="ECO:0000256" key="11">
    <source>
        <dbReference type="HAMAP-Rule" id="MF_01209"/>
    </source>
</evidence>
<keyword evidence="7 11" id="KW-0315">Glutamine amidotransferase</keyword>
<evidence type="ECO:0000256" key="7">
    <source>
        <dbReference type="ARBA" id="ARBA00022962"/>
    </source>
</evidence>
<feature type="binding site" evidence="11">
    <location>
        <position position="290"/>
    </location>
    <ligand>
        <name>L-glutamine</name>
        <dbReference type="ChEBI" id="CHEBI:58359"/>
    </ligand>
</feature>
<evidence type="ECO:0000256" key="3">
    <source>
        <dbReference type="ARBA" id="ARBA00007800"/>
    </source>
</evidence>
<dbReference type="PANTHER" id="PTHR43418:SF7">
    <property type="entry name" value="CARBAMOYL-PHOSPHATE SYNTHASE SMALL CHAIN"/>
    <property type="match status" value="1"/>
</dbReference>
<dbReference type="PRINTS" id="PR00096">
    <property type="entry name" value="GATASE"/>
</dbReference>
<dbReference type="Pfam" id="PF00117">
    <property type="entry name" value="GATase"/>
    <property type="match status" value="1"/>
</dbReference>
<feature type="binding site" evidence="11">
    <location>
        <position position="221"/>
    </location>
    <ligand>
        <name>L-glutamine</name>
        <dbReference type="ChEBI" id="CHEBI:58359"/>
    </ligand>
</feature>
<dbReference type="InterPro" id="IPR002474">
    <property type="entry name" value="CarbamoylP_synth_ssu_N"/>
</dbReference>
<evidence type="ECO:0000256" key="10">
    <source>
        <dbReference type="ARBA" id="ARBA00049285"/>
    </source>
</evidence>
<dbReference type="SUPFAM" id="SSF52021">
    <property type="entry name" value="Carbamoyl phosphate synthetase, small subunit N-terminal domain"/>
    <property type="match status" value="1"/>
</dbReference>
<comment type="pathway">
    <text evidence="2 11">Amino-acid biosynthesis; L-arginine biosynthesis; carbamoyl phosphate from bicarbonate: step 1/1.</text>
</comment>
<feature type="binding site" evidence="11">
    <location>
        <position position="292"/>
    </location>
    <ligand>
        <name>L-glutamine</name>
        <dbReference type="ChEBI" id="CHEBI:58359"/>
    </ligand>
</feature>
<dbReference type="PRINTS" id="PR00097">
    <property type="entry name" value="ANTSNTHASEII"/>
</dbReference>
<dbReference type="InterPro" id="IPR050472">
    <property type="entry name" value="Anth_synth/Amidotransfase"/>
</dbReference>
<dbReference type="PANTHER" id="PTHR43418">
    <property type="entry name" value="MULTIFUNCTIONAL TRYPTOPHAN BIOSYNTHESIS PROTEIN-RELATED"/>
    <property type="match status" value="1"/>
</dbReference>
<accession>A0A3E3DVC0</accession>
<comment type="caution">
    <text evidence="13">The sequence shown here is derived from an EMBL/GenBank/DDBJ whole genome shotgun (WGS) entry which is preliminary data.</text>
</comment>
<dbReference type="EC" id="6.3.5.5" evidence="11"/>
<protein>
    <recommendedName>
        <fullName evidence="11">Carbamoyl phosphate synthase small chain</fullName>
        <ecNumber evidence="11">6.3.5.5</ecNumber>
    </recommendedName>
    <alternativeName>
        <fullName evidence="11">Carbamoyl phosphate synthetase glutamine chain</fullName>
    </alternativeName>
</protein>
<dbReference type="NCBIfam" id="NF009475">
    <property type="entry name" value="PRK12838.1"/>
    <property type="match status" value="1"/>
</dbReference>
<feature type="binding site" evidence="11">
    <location>
        <position position="252"/>
    </location>
    <ligand>
        <name>L-glutamine</name>
        <dbReference type="ChEBI" id="CHEBI:58359"/>
    </ligand>
</feature>
<dbReference type="GO" id="GO:0005524">
    <property type="term" value="F:ATP binding"/>
    <property type="evidence" value="ECO:0007669"/>
    <property type="project" value="UniProtKB-UniRule"/>
</dbReference>
<comment type="similarity">
    <text evidence="3 11">Belongs to the CarA family.</text>
</comment>
<dbReference type="Proteomes" id="UP000261212">
    <property type="component" value="Unassembled WGS sequence"/>
</dbReference>
<dbReference type="Pfam" id="PF00988">
    <property type="entry name" value="CPSase_sm_chain"/>
    <property type="match status" value="1"/>
</dbReference>
<reference evidence="13 14" key="1">
    <citation type="submission" date="2018-08" db="EMBL/GenBank/DDBJ databases">
        <title>A genome reference for cultivated species of the human gut microbiota.</title>
        <authorList>
            <person name="Zou Y."/>
            <person name="Xue W."/>
            <person name="Luo G."/>
        </authorList>
    </citation>
    <scope>NUCLEOTIDE SEQUENCE [LARGE SCALE GENOMIC DNA]</scope>
    <source>
        <strain evidence="13 14">AM25-6</strain>
    </source>
</reference>
<dbReference type="InterPro" id="IPR036480">
    <property type="entry name" value="CarbP_synth_ssu_N_sf"/>
</dbReference>
<dbReference type="HAMAP" id="MF_01209">
    <property type="entry name" value="CPSase_S_chain"/>
    <property type="match status" value="1"/>
</dbReference>
<dbReference type="UniPathway" id="UPA00070">
    <property type="reaction ID" value="UER00115"/>
</dbReference>
<evidence type="ECO:0000256" key="1">
    <source>
        <dbReference type="ARBA" id="ARBA00004812"/>
    </source>
</evidence>
<dbReference type="GO" id="GO:0004359">
    <property type="term" value="F:glutaminase activity"/>
    <property type="evidence" value="ECO:0007669"/>
    <property type="project" value="RHEA"/>
</dbReference>
<keyword evidence="4 11" id="KW-0436">Ligase</keyword>
<comment type="function">
    <text evidence="11">Small subunit of the glutamine-dependent carbamoyl phosphate synthetase (CPSase). CPSase catalyzes the formation of carbamoyl phosphate from the ammonia moiety of glutamine, carbonate, and phosphate donated by ATP, constituting the first step of 2 biosynthetic pathways, one leading to arginine and/or urea and the other to pyrimidine nucleotides. The small subunit (glutamine amidotransferase) binds and cleaves glutamine to supply the large subunit with the substrate ammonia.</text>
</comment>
<feature type="binding site" evidence="11">
    <location>
        <position position="293"/>
    </location>
    <ligand>
        <name>L-glutamine</name>
        <dbReference type="ChEBI" id="CHEBI:58359"/>
    </ligand>
</feature>
<dbReference type="Gene3D" id="3.50.30.20">
    <property type="entry name" value="Carbamoyl-phosphate synthase small subunit, N-terminal domain"/>
    <property type="match status" value="1"/>
</dbReference>
<evidence type="ECO:0000313" key="14">
    <source>
        <dbReference type="Proteomes" id="UP000261212"/>
    </source>
</evidence>
<evidence type="ECO:0000256" key="5">
    <source>
        <dbReference type="ARBA" id="ARBA00022741"/>
    </source>
</evidence>
<keyword evidence="8 11" id="KW-0665">Pyrimidine biosynthesis</keyword>
<dbReference type="GO" id="GO:0006207">
    <property type="term" value="P:'de novo' pyrimidine nucleobase biosynthetic process"/>
    <property type="evidence" value="ECO:0007669"/>
    <property type="project" value="InterPro"/>
</dbReference>
<dbReference type="SUPFAM" id="SSF52317">
    <property type="entry name" value="Class I glutamine amidotransferase-like"/>
    <property type="match status" value="1"/>
</dbReference>
<dbReference type="CDD" id="cd01744">
    <property type="entry name" value="GATase1_CPSase"/>
    <property type="match status" value="1"/>
</dbReference>
<keyword evidence="11" id="KW-0055">Arginine biosynthesis</keyword>
<feature type="binding site" evidence="11">
    <location>
        <position position="46"/>
    </location>
    <ligand>
        <name>L-glutamine</name>
        <dbReference type="ChEBI" id="CHEBI:58359"/>
    </ligand>
</feature>
<evidence type="ECO:0000256" key="6">
    <source>
        <dbReference type="ARBA" id="ARBA00022840"/>
    </source>
</evidence>
<dbReference type="UniPathway" id="UPA00068">
    <property type="reaction ID" value="UER00171"/>
</dbReference>
<dbReference type="InterPro" id="IPR029062">
    <property type="entry name" value="Class_I_gatase-like"/>
</dbReference>
<feature type="binding site" evidence="11">
    <location>
        <position position="249"/>
    </location>
    <ligand>
        <name>L-glutamine</name>
        <dbReference type="ChEBI" id="CHEBI:58359"/>
    </ligand>
</feature>
<feature type="binding site" evidence="11">
    <location>
        <position position="223"/>
    </location>
    <ligand>
        <name>L-glutamine</name>
        <dbReference type="ChEBI" id="CHEBI:58359"/>
    </ligand>
</feature>
<dbReference type="InterPro" id="IPR017926">
    <property type="entry name" value="GATASE"/>
</dbReference>
<organism evidence="13 14">
    <name type="scientific">Anaerofustis stercorihominis</name>
    <dbReference type="NCBI Taxonomy" id="214853"/>
    <lineage>
        <taxon>Bacteria</taxon>
        <taxon>Bacillati</taxon>
        <taxon>Bacillota</taxon>
        <taxon>Clostridia</taxon>
        <taxon>Eubacteriales</taxon>
        <taxon>Eubacteriaceae</taxon>
        <taxon>Anaerofustis</taxon>
    </lineage>
</organism>
<dbReference type="EMBL" id="QUSM01000007">
    <property type="protein sequence ID" value="RGD73234.1"/>
    <property type="molecule type" value="Genomic_DNA"/>
</dbReference>
<comment type="subunit">
    <text evidence="11">Composed of two chains; the small (or glutamine) chain promotes the hydrolysis of glutamine to ammonia, which is used by the large (or ammonia) chain to synthesize carbamoyl phosphate. Tetramer of heterodimers (alpha,beta)4.</text>
</comment>
<feature type="active site" evidence="11">
    <location>
        <position position="332"/>
    </location>
</feature>
<dbReference type="InterPro" id="IPR035686">
    <property type="entry name" value="CPSase_GATase1"/>
</dbReference>
<dbReference type="GO" id="GO:0006526">
    <property type="term" value="P:L-arginine biosynthetic process"/>
    <property type="evidence" value="ECO:0007669"/>
    <property type="project" value="UniProtKB-UniRule"/>
</dbReference>
<keyword evidence="11" id="KW-0028">Amino-acid biosynthesis</keyword>
<keyword evidence="5 11" id="KW-0547">Nucleotide-binding</keyword>
<dbReference type="RefSeq" id="WP_117532735.1">
    <property type="nucleotide sequence ID" value="NZ_QUSM01000007.1"/>
</dbReference>
<feature type="region of interest" description="CPSase" evidence="11">
    <location>
        <begin position="1"/>
        <end position="173"/>
    </location>
</feature>
<dbReference type="GO" id="GO:0006541">
    <property type="term" value="P:glutamine metabolic process"/>
    <property type="evidence" value="ECO:0007669"/>
    <property type="project" value="InterPro"/>
</dbReference>
<dbReference type="FunFam" id="3.50.30.20:FF:000001">
    <property type="entry name" value="Carbamoyl-phosphate synthase small chain"/>
    <property type="match status" value="1"/>
</dbReference>
<evidence type="ECO:0000256" key="2">
    <source>
        <dbReference type="ARBA" id="ARBA00005077"/>
    </source>
</evidence>
<keyword evidence="6 11" id="KW-0067">ATP-binding</keyword>
<feature type="active site" evidence="11">
    <location>
        <position position="330"/>
    </location>
</feature>
<dbReference type="InterPro" id="IPR006274">
    <property type="entry name" value="CarbamoylP_synth_ssu"/>
</dbReference>
<feature type="domain" description="Carbamoyl-phosphate synthase small subunit N-terminal" evidence="12">
    <location>
        <begin position="1"/>
        <end position="132"/>
    </location>
</feature>